<sequence length="360" mass="39969">MFLSPMLWAVLVGTVLFPFKKKVTDVVQGSNSGVFAAIGGALSSVWERIYPQAKKLVDITVAGSLRQFVKVLFTSDQMLVSSLYAKMDVLSSVVVMLLLAFSAISGLIFVGIQLHNETVHIARLASNVVNSRPDWVNAAMNFTEDKLEDHQIDINNYVEQAYQQGRAWLASNVRALADPKDTVRADMLEAQVKQIVDNLYKMWEQRNIPQPESTTTQVRVDWKTQLMSVTDIHALKQEITLIVQENMDTLMNVGYFCPYRDLLLKIFVSFLPPAVTATQPSTTQHRVARSLWAVVATNLTFIISLLGAFAGLILDFGMDIINLVIEIGAIIGPIVLCSFLVLINVFMQYAGPKGEKVKTG</sequence>
<organism evidence="3 4">
    <name type="scientific">Necator americanus</name>
    <name type="common">Human hookworm</name>
    <dbReference type="NCBI Taxonomy" id="51031"/>
    <lineage>
        <taxon>Eukaryota</taxon>
        <taxon>Metazoa</taxon>
        <taxon>Ecdysozoa</taxon>
        <taxon>Nematoda</taxon>
        <taxon>Chromadorea</taxon>
        <taxon>Rhabditida</taxon>
        <taxon>Rhabditina</taxon>
        <taxon>Rhabditomorpha</taxon>
        <taxon>Strongyloidea</taxon>
        <taxon>Ancylostomatidae</taxon>
        <taxon>Bunostominae</taxon>
        <taxon>Necator</taxon>
    </lineage>
</organism>
<feature type="signal peptide" evidence="2">
    <location>
        <begin position="1"/>
        <end position="16"/>
    </location>
</feature>
<reference evidence="4" key="1">
    <citation type="journal article" date="2014" name="Nat. Genet.">
        <title>Genome of the human hookworm Necator americanus.</title>
        <authorList>
            <person name="Tang Y.T."/>
            <person name="Gao X."/>
            <person name="Rosa B.A."/>
            <person name="Abubucker S."/>
            <person name="Hallsworth-Pepin K."/>
            <person name="Martin J."/>
            <person name="Tyagi R."/>
            <person name="Heizer E."/>
            <person name="Zhang X."/>
            <person name="Bhonagiri-Palsikar V."/>
            <person name="Minx P."/>
            <person name="Warren W.C."/>
            <person name="Wang Q."/>
            <person name="Zhan B."/>
            <person name="Hotez P.J."/>
            <person name="Sternberg P.W."/>
            <person name="Dougall A."/>
            <person name="Gaze S.T."/>
            <person name="Mulvenna J."/>
            <person name="Sotillo J."/>
            <person name="Ranganathan S."/>
            <person name="Rabelo E.M."/>
            <person name="Wilson R.K."/>
            <person name="Felgner P.L."/>
            <person name="Bethony J."/>
            <person name="Hawdon J.M."/>
            <person name="Gasser R.B."/>
            <person name="Loukas A."/>
            <person name="Mitreva M."/>
        </authorList>
    </citation>
    <scope>NUCLEOTIDE SEQUENCE [LARGE SCALE GENOMIC DNA]</scope>
</reference>
<proteinExistence type="predicted"/>
<keyword evidence="1" id="KW-1133">Transmembrane helix</keyword>
<accession>W2T410</accession>
<name>W2T410_NECAM</name>
<evidence type="ECO:0000313" key="4">
    <source>
        <dbReference type="Proteomes" id="UP000053676"/>
    </source>
</evidence>
<feature type="transmembrane region" description="Helical" evidence="1">
    <location>
        <begin position="320"/>
        <end position="346"/>
    </location>
</feature>
<dbReference type="EMBL" id="KI660258">
    <property type="protein sequence ID" value="ETN75976.1"/>
    <property type="molecule type" value="Genomic_DNA"/>
</dbReference>
<feature type="transmembrane region" description="Helical" evidence="1">
    <location>
        <begin position="89"/>
        <end position="114"/>
    </location>
</feature>
<evidence type="ECO:0000313" key="3">
    <source>
        <dbReference type="EMBL" id="ETN75976.1"/>
    </source>
</evidence>
<dbReference type="Proteomes" id="UP000053676">
    <property type="component" value="Unassembled WGS sequence"/>
</dbReference>
<dbReference type="OrthoDB" id="5867225at2759"/>
<keyword evidence="1" id="KW-0812">Transmembrane</keyword>
<keyword evidence="2" id="KW-0732">Signal</keyword>
<feature type="transmembrane region" description="Helical" evidence="1">
    <location>
        <begin position="291"/>
        <end position="314"/>
    </location>
</feature>
<feature type="chain" id="PRO_5004824840" evidence="2">
    <location>
        <begin position="17"/>
        <end position="360"/>
    </location>
</feature>
<gene>
    <name evidence="3" type="ORF">NECAME_11989</name>
</gene>
<evidence type="ECO:0000256" key="1">
    <source>
        <dbReference type="SAM" id="Phobius"/>
    </source>
</evidence>
<keyword evidence="1" id="KW-0472">Membrane</keyword>
<protein>
    <submittedName>
        <fullName evidence="3">Uncharacterized protein</fullName>
    </submittedName>
</protein>
<evidence type="ECO:0000256" key="2">
    <source>
        <dbReference type="SAM" id="SignalP"/>
    </source>
</evidence>
<keyword evidence="4" id="KW-1185">Reference proteome</keyword>
<dbReference type="KEGG" id="nai:NECAME_11989"/>
<dbReference type="AlphaFoldDB" id="W2T410"/>